<dbReference type="AlphaFoldDB" id="A0A3P3DD01"/>
<feature type="domain" description="AB hydrolase-1" evidence="13">
    <location>
        <begin position="42"/>
        <end position="299"/>
    </location>
</feature>
<comment type="similarity">
    <text evidence="3 11">Belongs to the peptidase S33 family.</text>
</comment>
<feature type="active site" evidence="12">
    <location>
        <position position="268"/>
    </location>
</feature>
<evidence type="ECO:0000256" key="3">
    <source>
        <dbReference type="ARBA" id="ARBA00010088"/>
    </source>
</evidence>
<organism evidence="14 15">
    <name type="scientific">Falsigemmobacter faecalis</name>
    <dbReference type="NCBI Taxonomy" id="2488730"/>
    <lineage>
        <taxon>Bacteria</taxon>
        <taxon>Pseudomonadati</taxon>
        <taxon>Pseudomonadota</taxon>
        <taxon>Alphaproteobacteria</taxon>
        <taxon>Rhodobacterales</taxon>
        <taxon>Paracoccaceae</taxon>
        <taxon>Falsigemmobacter</taxon>
    </lineage>
</organism>
<dbReference type="Gene3D" id="3.40.50.1820">
    <property type="entry name" value="alpha/beta hydrolase"/>
    <property type="match status" value="1"/>
</dbReference>
<gene>
    <name evidence="14" type="ORF">EG244_17025</name>
</gene>
<evidence type="ECO:0000256" key="7">
    <source>
        <dbReference type="ARBA" id="ARBA00022490"/>
    </source>
</evidence>
<feature type="active site" description="Proton donor" evidence="12">
    <location>
        <position position="296"/>
    </location>
</feature>
<evidence type="ECO:0000256" key="4">
    <source>
        <dbReference type="ARBA" id="ARBA00012568"/>
    </source>
</evidence>
<feature type="active site" description="Nucleophile" evidence="12">
    <location>
        <position position="116"/>
    </location>
</feature>
<dbReference type="InterPro" id="IPR000073">
    <property type="entry name" value="AB_hydrolase_1"/>
</dbReference>
<comment type="caution">
    <text evidence="14">The sequence shown here is derived from an EMBL/GenBank/DDBJ whole genome shotgun (WGS) entry which is preliminary data.</text>
</comment>
<evidence type="ECO:0000256" key="11">
    <source>
        <dbReference type="PIRNR" id="PIRNR006431"/>
    </source>
</evidence>
<evidence type="ECO:0000256" key="6">
    <source>
        <dbReference type="ARBA" id="ARBA00022438"/>
    </source>
</evidence>
<evidence type="ECO:0000256" key="8">
    <source>
        <dbReference type="ARBA" id="ARBA00022670"/>
    </source>
</evidence>
<evidence type="ECO:0000256" key="10">
    <source>
        <dbReference type="ARBA" id="ARBA00029605"/>
    </source>
</evidence>
<evidence type="ECO:0000256" key="9">
    <source>
        <dbReference type="ARBA" id="ARBA00022801"/>
    </source>
</evidence>
<dbReference type="OrthoDB" id="9796770at2"/>
<evidence type="ECO:0000256" key="5">
    <source>
        <dbReference type="ARBA" id="ARBA00021843"/>
    </source>
</evidence>
<keyword evidence="8 11" id="KW-0645">Protease</keyword>
<dbReference type="InterPro" id="IPR002410">
    <property type="entry name" value="Peptidase_S33"/>
</dbReference>
<dbReference type="EMBL" id="RRAZ01000034">
    <property type="protein sequence ID" value="RRH70308.1"/>
    <property type="molecule type" value="Genomic_DNA"/>
</dbReference>
<evidence type="ECO:0000256" key="12">
    <source>
        <dbReference type="PIRSR" id="PIRSR006431-1"/>
    </source>
</evidence>
<sequence>MSRAERRRPIRRNPLSERSFFFDAGDGHRLHVVLWGKPGGVPVVFLHGGPGSGCNPGQRALFDPERHFVVFVDQRGAGQSLPRRSRAANTTAHLIGDLEALRRHLNLGRWLVVGGSWGATLGLAYAQAHPAAVSGLALRAVFLGTRAELEAAFLTRLCTFYPRLFTAFQSLAGSEDPLTAIWQQILHPDPQIHRPAAFLWYDMERAMSELRPGSEAPITRPDDAPLPATPFMEASYFLNDCYLSPGQILQNAPRLAGLPGILVQSRFDLLCPPEGTARLAALWPGAEIRMVEAAGHSLSDPGVSAALALAIADLSAG</sequence>
<keyword evidence="9 11" id="KW-0378">Hydrolase</keyword>
<dbReference type="Proteomes" id="UP000282125">
    <property type="component" value="Unassembled WGS sequence"/>
</dbReference>
<proteinExistence type="inferred from homology"/>
<dbReference type="InterPro" id="IPR029058">
    <property type="entry name" value="AB_hydrolase_fold"/>
</dbReference>
<dbReference type="SUPFAM" id="SSF53474">
    <property type="entry name" value="alpha/beta-Hydrolases"/>
    <property type="match status" value="1"/>
</dbReference>
<evidence type="ECO:0000256" key="1">
    <source>
        <dbReference type="ARBA" id="ARBA00001585"/>
    </source>
</evidence>
<keyword evidence="6 11" id="KW-0031">Aminopeptidase</keyword>
<dbReference type="EC" id="3.4.11.5" evidence="4 11"/>
<evidence type="ECO:0000313" key="14">
    <source>
        <dbReference type="EMBL" id="RRH70308.1"/>
    </source>
</evidence>
<evidence type="ECO:0000256" key="2">
    <source>
        <dbReference type="ARBA" id="ARBA00004496"/>
    </source>
</evidence>
<dbReference type="GO" id="GO:0004177">
    <property type="term" value="F:aminopeptidase activity"/>
    <property type="evidence" value="ECO:0007669"/>
    <property type="project" value="UniProtKB-UniRule"/>
</dbReference>
<dbReference type="PIRSF" id="PIRSF006431">
    <property type="entry name" value="Pept_S33"/>
    <property type="match status" value="1"/>
</dbReference>
<evidence type="ECO:0000259" key="13">
    <source>
        <dbReference type="Pfam" id="PF00561"/>
    </source>
</evidence>
<protein>
    <recommendedName>
        <fullName evidence="5 11">Proline iminopeptidase</fullName>
        <shortName evidence="11">PIP</shortName>
        <ecNumber evidence="4 11">3.4.11.5</ecNumber>
    </recommendedName>
    <alternativeName>
        <fullName evidence="10 11">Prolyl aminopeptidase</fullName>
    </alternativeName>
</protein>
<dbReference type="PRINTS" id="PR00793">
    <property type="entry name" value="PROAMNOPTASE"/>
</dbReference>
<dbReference type="InterPro" id="IPR005944">
    <property type="entry name" value="Pro_iminopeptidase"/>
</dbReference>
<comment type="subcellular location">
    <subcellularLocation>
        <location evidence="2 11">Cytoplasm</location>
    </subcellularLocation>
</comment>
<keyword evidence="15" id="KW-1185">Reference proteome</keyword>
<name>A0A3P3DD01_9RHOB</name>
<dbReference type="GO" id="GO:0005737">
    <property type="term" value="C:cytoplasm"/>
    <property type="evidence" value="ECO:0007669"/>
    <property type="project" value="UniProtKB-SubCell"/>
</dbReference>
<keyword evidence="7 11" id="KW-0963">Cytoplasm</keyword>
<dbReference type="PANTHER" id="PTHR43722:SF1">
    <property type="entry name" value="PROLINE IMINOPEPTIDASE"/>
    <property type="match status" value="1"/>
</dbReference>
<reference evidence="14 15" key="1">
    <citation type="submission" date="2018-11" db="EMBL/GenBank/DDBJ databases">
        <title>Gemmobacter sp. nov., YIM 102744-1 draft genome.</title>
        <authorList>
            <person name="Li G."/>
            <person name="Jiang Y."/>
        </authorList>
    </citation>
    <scope>NUCLEOTIDE SEQUENCE [LARGE SCALE GENOMIC DNA]</scope>
    <source>
        <strain evidence="14 15">YIM 102744-1</strain>
    </source>
</reference>
<accession>A0A3P3DD01</accession>
<dbReference type="Pfam" id="PF00561">
    <property type="entry name" value="Abhydrolase_1"/>
    <property type="match status" value="1"/>
</dbReference>
<dbReference type="GO" id="GO:0006508">
    <property type="term" value="P:proteolysis"/>
    <property type="evidence" value="ECO:0007669"/>
    <property type="project" value="UniProtKB-KW"/>
</dbReference>
<dbReference type="PANTHER" id="PTHR43722">
    <property type="entry name" value="PROLINE IMINOPEPTIDASE"/>
    <property type="match status" value="1"/>
</dbReference>
<comment type="catalytic activity">
    <reaction evidence="1 11">
        <text>Release of N-terminal proline from a peptide.</text>
        <dbReference type="EC" id="3.4.11.5"/>
    </reaction>
</comment>
<evidence type="ECO:0000313" key="15">
    <source>
        <dbReference type="Proteomes" id="UP000282125"/>
    </source>
</evidence>